<evidence type="ECO:0000256" key="1">
    <source>
        <dbReference type="ARBA" id="ARBA00023015"/>
    </source>
</evidence>
<dbReference type="GO" id="GO:0003677">
    <property type="term" value="F:DNA binding"/>
    <property type="evidence" value="ECO:0007669"/>
    <property type="project" value="UniProtKB-KW"/>
</dbReference>
<dbReference type="EMBL" id="AP028679">
    <property type="protein sequence ID" value="BEQ16933.1"/>
    <property type="molecule type" value="Genomic_DNA"/>
</dbReference>
<keyword evidence="1" id="KW-0805">Transcription regulation</keyword>
<keyword evidence="2" id="KW-0238">DNA-binding</keyword>
<proteinExistence type="predicted"/>
<accession>A0AAU9F366</accession>
<dbReference type="InterPro" id="IPR000524">
    <property type="entry name" value="Tscrpt_reg_HTH_GntR"/>
</dbReference>
<dbReference type="SUPFAM" id="SSF46785">
    <property type="entry name" value="Winged helix' DNA-binding domain"/>
    <property type="match status" value="1"/>
</dbReference>
<dbReference type="CDD" id="cd07377">
    <property type="entry name" value="WHTH_GntR"/>
    <property type="match status" value="1"/>
</dbReference>
<reference evidence="6" key="1">
    <citation type="journal article" date="2023" name="Arch. Microbiol.">
        <title>Desulfoferula mesophilus gen. nov. sp. nov., a mesophilic sulfate-reducing bacterium isolated from a brackish lake sediment.</title>
        <authorList>
            <person name="Watanabe T."/>
            <person name="Yabe T."/>
            <person name="Tsuji J.M."/>
            <person name="Fukui M."/>
        </authorList>
    </citation>
    <scope>NUCLEOTIDE SEQUENCE [LARGE SCALE GENOMIC DNA]</scope>
    <source>
        <strain evidence="6">12FAK</strain>
    </source>
</reference>
<keyword evidence="3" id="KW-0804">Transcription</keyword>
<dbReference type="Gene3D" id="1.10.10.10">
    <property type="entry name" value="Winged helix-like DNA-binding domain superfamily/Winged helix DNA-binding domain"/>
    <property type="match status" value="1"/>
</dbReference>
<sequence>MSSRFIDDMDFRPKAIGQQLTSLLKEAIVNGELAGGEKLVERDLEKKFGVSRSPIREAIRDLEKMGLVDIVPRKGTVVKVITKKDIEESHIVRAPLEGLAAKYAFLNMDEKDRVALRKALQQMRVATESQDHDGFWASHNKFHSTFINACGLGLLSALLRMLRLHSYRHRMVFPHQDDDFDSHLANHVKIMDMFDNPQTDPDKLERFVIDHIDKARDRFLASIK</sequence>
<dbReference type="InterPro" id="IPR036388">
    <property type="entry name" value="WH-like_DNA-bd_sf"/>
</dbReference>
<dbReference type="SUPFAM" id="SSF48008">
    <property type="entry name" value="GntR ligand-binding domain-like"/>
    <property type="match status" value="1"/>
</dbReference>
<evidence type="ECO:0000256" key="3">
    <source>
        <dbReference type="ARBA" id="ARBA00023163"/>
    </source>
</evidence>
<dbReference type="InterPro" id="IPR008920">
    <property type="entry name" value="TF_FadR/GntR_C"/>
</dbReference>
<dbReference type="InterPro" id="IPR011711">
    <property type="entry name" value="GntR_C"/>
</dbReference>
<dbReference type="SMART" id="SM00345">
    <property type="entry name" value="HTH_GNTR"/>
    <property type="match status" value="1"/>
</dbReference>
<keyword evidence="6" id="KW-1185">Reference proteome</keyword>
<dbReference type="PANTHER" id="PTHR43537:SF24">
    <property type="entry name" value="GLUCONATE OPERON TRANSCRIPTIONAL REPRESSOR"/>
    <property type="match status" value="1"/>
</dbReference>
<protein>
    <submittedName>
        <fullName evidence="5">GntR family transcriptional regulator</fullName>
    </submittedName>
</protein>
<dbReference type="Gene3D" id="1.20.120.530">
    <property type="entry name" value="GntR ligand-binding domain-like"/>
    <property type="match status" value="1"/>
</dbReference>
<feature type="domain" description="HTH gntR-type" evidence="4">
    <location>
        <begin position="14"/>
        <end position="81"/>
    </location>
</feature>
<dbReference type="InterPro" id="IPR036390">
    <property type="entry name" value="WH_DNA-bd_sf"/>
</dbReference>
<dbReference type="SMART" id="SM00895">
    <property type="entry name" value="FCD"/>
    <property type="match status" value="1"/>
</dbReference>
<dbReference type="PRINTS" id="PR00035">
    <property type="entry name" value="HTHGNTR"/>
</dbReference>
<dbReference type="PROSITE" id="PS50949">
    <property type="entry name" value="HTH_GNTR"/>
    <property type="match status" value="1"/>
</dbReference>
<evidence type="ECO:0000256" key="2">
    <source>
        <dbReference type="ARBA" id="ARBA00023125"/>
    </source>
</evidence>
<evidence type="ECO:0000313" key="5">
    <source>
        <dbReference type="EMBL" id="BEQ16933.1"/>
    </source>
</evidence>
<dbReference type="KEGG" id="dmp:FAK_39990"/>
<dbReference type="AlphaFoldDB" id="A0AAU9F366"/>
<dbReference type="Pfam" id="PF00392">
    <property type="entry name" value="GntR"/>
    <property type="match status" value="1"/>
</dbReference>
<dbReference type="PANTHER" id="PTHR43537">
    <property type="entry name" value="TRANSCRIPTIONAL REGULATOR, GNTR FAMILY"/>
    <property type="match status" value="1"/>
</dbReference>
<gene>
    <name evidence="5" type="ORF">FAK_39990</name>
</gene>
<organism evidence="5 6">
    <name type="scientific">Desulfoferula mesophila</name>
    <dbReference type="NCBI Taxonomy" id="3058419"/>
    <lineage>
        <taxon>Bacteria</taxon>
        <taxon>Pseudomonadati</taxon>
        <taxon>Thermodesulfobacteriota</taxon>
        <taxon>Desulfarculia</taxon>
        <taxon>Desulfarculales</taxon>
        <taxon>Desulfarculaceae</taxon>
        <taxon>Desulfoferula</taxon>
    </lineage>
</organism>
<evidence type="ECO:0000313" key="6">
    <source>
        <dbReference type="Proteomes" id="UP001366166"/>
    </source>
</evidence>
<dbReference type="RefSeq" id="WP_338603483.1">
    <property type="nucleotide sequence ID" value="NZ_AP028679.1"/>
</dbReference>
<evidence type="ECO:0000259" key="4">
    <source>
        <dbReference type="PROSITE" id="PS50949"/>
    </source>
</evidence>
<dbReference type="Pfam" id="PF07729">
    <property type="entry name" value="FCD"/>
    <property type="match status" value="1"/>
</dbReference>
<dbReference type="Proteomes" id="UP001366166">
    <property type="component" value="Chromosome"/>
</dbReference>
<name>A0AAU9F366_9BACT</name>
<dbReference type="GO" id="GO:0003700">
    <property type="term" value="F:DNA-binding transcription factor activity"/>
    <property type="evidence" value="ECO:0007669"/>
    <property type="project" value="InterPro"/>
</dbReference>